<gene>
    <name evidence="1" type="ORF">ZEAMMB73_Zm00001d051590</name>
</gene>
<organism evidence="1">
    <name type="scientific">Zea mays</name>
    <name type="common">Maize</name>
    <dbReference type="NCBI Taxonomy" id="4577"/>
    <lineage>
        <taxon>Eukaryota</taxon>
        <taxon>Viridiplantae</taxon>
        <taxon>Streptophyta</taxon>
        <taxon>Embryophyta</taxon>
        <taxon>Tracheophyta</taxon>
        <taxon>Spermatophyta</taxon>
        <taxon>Magnoliopsida</taxon>
        <taxon>Liliopsida</taxon>
        <taxon>Poales</taxon>
        <taxon>Poaceae</taxon>
        <taxon>PACMAD clade</taxon>
        <taxon>Panicoideae</taxon>
        <taxon>Andropogonodae</taxon>
        <taxon>Andropogoneae</taxon>
        <taxon>Tripsacinae</taxon>
        <taxon>Zea</taxon>
    </lineage>
</organism>
<proteinExistence type="predicted"/>
<dbReference type="PANTHER" id="PTHR47325">
    <property type="entry name" value="HISTONE-LYSINE N-METHYLTRANSFERASE SUVR5"/>
    <property type="match status" value="1"/>
</dbReference>
<name>A0A1D6Q861_MAIZE</name>
<dbReference type="PANTHER" id="PTHR47325:SF1">
    <property type="entry name" value="HISTONE-LYSINE N-METHYLTRANSFERASE SUVR5"/>
    <property type="match status" value="1"/>
</dbReference>
<reference evidence="1" key="1">
    <citation type="submission" date="2015-12" db="EMBL/GenBank/DDBJ databases">
        <title>Update maize B73 reference genome by single molecule sequencing technologies.</title>
        <authorList>
            <consortium name="Maize Genome Sequencing Project"/>
            <person name="Ware D."/>
        </authorList>
    </citation>
    <scope>NUCLEOTIDE SEQUENCE</scope>
    <source>
        <tissue evidence="1">Seedling</tissue>
    </source>
</reference>
<accession>A0A1D6Q861</accession>
<feature type="non-terminal residue" evidence="1">
    <location>
        <position position="118"/>
    </location>
</feature>
<evidence type="ECO:0000313" key="1">
    <source>
        <dbReference type="EMBL" id="AQK54607.1"/>
    </source>
</evidence>
<dbReference type="AlphaFoldDB" id="A0A1D6Q861"/>
<dbReference type="EMBL" id="CM000780">
    <property type="protein sequence ID" value="AQK54607.1"/>
    <property type="molecule type" value="Genomic_DNA"/>
</dbReference>
<sequence length="118" mass="13795">MLLVLPIEECPLPLVNGTHRKWRKLVKDLNIPRRFNIQNLAILMINLIDELHIEAVVDNARKATTWKEFALEASCCRDYTDLGKMLLKFQNVNPRTLFCVDILWSVMSLFLSKYNVCF</sequence>
<protein>
    <submittedName>
        <fullName evidence="1">Putative SET-domain containing family protein</fullName>
    </submittedName>
</protein>